<evidence type="ECO:0000256" key="2">
    <source>
        <dbReference type="ARBA" id="ARBA00022963"/>
    </source>
</evidence>
<keyword evidence="5" id="KW-0732">Signal</keyword>
<dbReference type="AlphaFoldDB" id="A0A0A3AN33"/>
<feature type="short sequence motif" description="DGA/G" evidence="4">
    <location>
        <begin position="289"/>
        <end position="291"/>
    </location>
</feature>
<protein>
    <submittedName>
        <fullName evidence="7">Patatin</fullName>
    </submittedName>
</protein>
<evidence type="ECO:0000256" key="1">
    <source>
        <dbReference type="ARBA" id="ARBA00022801"/>
    </source>
</evidence>
<dbReference type="Proteomes" id="UP000030380">
    <property type="component" value="Unassembled WGS sequence"/>
</dbReference>
<name>A0A0A3AN33_9PAST</name>
<feature type="short sequence motif" description="GXSXG" evidence="4">
    <location>
        <begin position="98"/>
        <end position="102"/>
    </location>
</feature>
<dbReference type="PANTHER" id="PTHR14226">
    <property type="entry name" value="NEUROPATHY TARGET ESTERASE/SWISS CHEESE D.MELANOGASTER"/>
    <property type="match status" value="1"/>
</dbReference>
<sequence length="453" mass="50814">MIMRSLSLFSVCLLSACSLVNYQPVKTIGQVKPEQGYRMLQQISRPSGSENFIILMLSGGGTRAAALGYGVLEQLAQTKIKGDDRGESLLDNIDMVYGVSGGSVLAAYFALYGKQTIPDFERKFLRLDFQNQIIKQVFSFSNLPRLTSPQFGRGDLLQEQLNQTLFKEATFSDLEKRRKGPFAVISATDMTIGQRLNFTQEFFDIMCLDLGNLQIARAVAASSAVPLVFAPLTLNNNGGNCHFQMPPDMRQAMEQESGAGMRDKTREEYKQMISDYQNSRERPFVHLIDGGLTDNLGLRSLLDMGDIYGQDLLYKKVTEGDIRNIVVINVNAQNQISSDIDKTADVPGIGDVVNAVINVPIDQYSLESLRRFRIFTDDWNEKLGKRNHDKRVTLHFVSLNLKDLPQSALRDEVLNISTSFYLPPKNVNQLKQAAKMLLQQSEEYRQALQVLAN</sequence>
<dbReference type="Gene3D" id="3.40.1090.10">
    <property type="entry name" value="Cytosolic phospholipase A2 catalytic domain"/>
    <property type="match status" value="1"/>
</dbReference>
<dbReference type="EMBL" id="JSUM01000005">
    <property type="protein sequence ID" value="KGQ70828.1"/>
    <property type="molecule type" value="Genomic_DNA"/>
</dbReference>
<keyword evidence="2 4" id="KW-0442">Lipid degradation</keyword>
<dbReference type="InterPro" id="IPR002641">
    <property type="entry name" value="PNPLA_dom"/>
</dbReference>
<dbReference type="SUPFAM" id="SSF52151">
    <property type="entry name" value="FabD/lysophospholipase-like"/>
    <property type="match status" value="1"/>
</dbReference>
<feature type="domain" description="PNPLA" evidence="6">
    <location>
        <begin position="55"/>
        <end position="302"/>
    </location>
</feature>
<evidence type="ECO:0000313" key="8">
    <source>
        <dbReference type="Proteomes" id="UP000030380"/>
    </source>
</evidence>
<dbReference type="OrthoDB" id="8541087at2"/>
<comment type="caution">
    <text evidence="4">Lacks conserved residue(s) required for the propagation of feature annotation.</text>
</comment>
<organism evidence="7 8">
    <name type="scientific">Chelonobacter oris</name>
    <dbReference type="NCBI Taxonomy" id="505317"/>
    <lineage>
        <taxon>Bacteria</taxon>
        <taxon>Pseudomonadati</taxon>
        <taxon>Pseudomonadota</taxon>
        <taxon>Gammaproteobacteria</taxon>
        <taxon>Pasteurellales</taxon>
        <taxon>Pasteurellaceae</taxon>
        <taxon>Chelonobacter</taxon>
    </lineage>
</organism>
<dbReference type="PROSITE" id="PS51635">
    <property type="entry name" value="PNPLA"/>
    <property type="match status" value="1"/>
</dbReference>
<dbReference type="PANTHER" id="PTHR14226:SF78">
    <property type="entry name" value="SLR0060 PROTEIN"/>
    <property type="match status" value="1"/>
</dbReference>
<dbReference type="InterPro" id="IPR016035">
    <property type="entry name" value="Acyl_Trfase/lysoPLipase"/>
</dbReference>
<keyword evidence="8" id="KW-1185">Reference proteome</keyword>
<feature type="active site" description="Nucleophile" evidence="4">
    <location>
        <position position="100"/>
    </location>
</feature>
<evidence type="ECO:0000313" key="7">
    <source>
        <dbReference type="EMBL" id="KGQ70828.1"/>
    </source>
</evidence>
<accession>A0A0A3AN33</accession>
<dbReference type="InterPro" id="IPR050301">
    <property type="entry name" value="NTE"/>
</dbReference>
<reference evidence="7 8" key="1">
    <citation type="submission" date="2014-11" db="EMBL/GenBank/DDBJ databases">
        <title>Draft genome sequence of Chelonobacter oris 1662T, associated with respiratory disease in Hermann's Tortoises.</title>
        <authorList>
            <person name="Kudirkiene E."/>
            <person name="Hansen M.J."/>
            <person name="Bojesen A.M."/>
        </authorList>
    </citation>
    <scope>NUCLEOTIDE SEQUENCE [LARGE SCALE GENOMIC DNA]</scope>
    <source>
        <strain evidence="7 8">1662</strain>
    </source>
</reference>
<evidence type="ECO:0000256" key="3">
    <source>
        <dbReference type="ARBA" id="ARBA00023098"/>
    </source>
</evidence>
<evidence type="ECO:0000256" key="5">
    <source>
        <dbReference type="SAM" id="SignalP"/>
    </source>
</evidence>
<dbReference type="Pfam" id="PF01734">
    <property type="entry name" value="Patatin"/>
    <property type="match status" value="1"/>
</dbReference>
<comment type="caution">
    <text evidence="7">The sequence shown here is derived from an EMBL/GenBank/DDBJ whole genome shotgun (WGS) entry which is preliminary data.</text>
</comment>
<gene>
    <name evidence="7" type="ORF">OA57_03755</name>
</gene>
<evidence type="ECO:0000256" key="4">
    <source>
        <dbReference type="PROSITE-ProRule" id="PRU01161"/>
    </source>
</evidence>
<feature type="active site" description="Proton acceptor" evidence="4">
    <location>
        <position position="289"/>
    </location>
</feature>
<dbReference type="GO" id="GO:0016787">
    <property type="term" value="F:hydrolase activity"/>
    <property type="evidence" value="ECO:0007669"/>
    <property type="project" value="UniProtKB-UniRule"/>
</dbReference>
<feature type="signal peptide" evidence="5">
    <location>
        <begin position="1"/>
        <end position="22"/>
    </location>
</feature>
<keyword evidence="3 4" id="KW-0443">Lipid metabolism</keyword>
<dbReference type="PROSITE" id="PS51257">
    <property type="entry name" value="PROKAR_LIPOPROTEIN"/>
    <property type="match status" value="1"/>
</dbReference>
<dbReference type="STRING" id="505317.OA57_03755"/>
<dbReference type="RefSeq" id="WP_034613773.1">
    <property type="nucleotide sequence ID" value="NZ_JSUM01000005.1"/>
</dbReference>
<dbReference type="GO" id="GO:0016042">
    <property type="term" value="P:lipid catabolic process"/>
    <property type="evidence" value="ECO:0007669"/>
    <property type="project" value="UniProtKB-UniRule"/>
</dbReference>
<feature type="chain" id="PRO_5002008760" evidence="5">
    <location>
        <begin position="23"/>
        <end position="453"/>
    </location>
</feature>
<evidence type="ECO:0000259" key="6">
    <source>
        <dbReference type="PROSITE" id="PS51635"/>
    </source>
</evidence>
<proteinExistence type="predicted"/>
<keyword evidence="1 4" id="KW-0378">Hydrolase</keyword>